<sequence length="97" mass="10832">MLKDGEEEEEEDRRLAEEEEEEEKAMLGSGGVGFRVIHATTFSAKMIDLSPRWRLEVKTMAMMDAASSFGEGSANMRLRDVEAVEQSRCMDGGNVKT</sequence>
<evidence type="ECO:0000313" key="2">
    <source>
        <dbReference type="EMBL" id="GMN41347.1"/>
    </source>
</evidence>
<reference evidence="2" key="1">
    <citation type="submission" date="2023-07" db="EMBL/GenBank/DDBJ databases">
        <title>draft genome sequence of fig (Ficus carica).</title>
        <authorList>
            <person name="Takahashi T."/>
            <person name="Nishimura K."/>
        </authorList>
    </citation>
    <scope>NUCLEOTIDE SEQUENCE</scope>
</reference>
<dbReference type="AlphaFoldDB" id="A0AA87ZXY2"/>
<comment type="caution">
    <text evidence="2">The sequence shown here is derived from an EMBL/GenBank/DDBJ whole genome shotgun (WGS) entry which is preliminary data.</text>
</comment>
<gene>
    <name evidence="2" type="ORF">TIFTF001_010572</name>
</gene>
<dbReference type="EMBL" id="BTGU01000012">
    <property type="protein sequence ID" value="GMN41347.1"/>
    <property type="molecule type" value="Genomic_DNA"/>
</dbReference>
<proteinExistence type="predicted"/>
<dbReference type="Proteomes" id="UP001187192">
    <property type="component" value="Unassembled WGS sequence"/>
</dbReference>
<evidence type="ECO:0000256" key="1">
    <source>
        <dbReference type="SAM" id="MobiDB-lite"/>
    </source>
</evidence>
<accession>A0AA87ZXY2</accession>
<protein>
    <submittedName>
        <fullName evidence="2">Uncharacterized protein</fullName>
    </submittedName>
</protein>
<evidence type="ECO:0000313" key="3">
    <source>
        <dbReference type="Proteomes" id="UP001187192"/>
    </source>
</evidence>
<organism evidence="2 3">
    <name type="scientific">Ficus carica</name>
    <name type="common">Common fig</name>
    <dbReference type="NCBI Taxonomy" id="3494"/>
    <lineage>
        <taxon>Eukaryota</taxon>
        <taxon>Viridiplantae</taxon>
        <taxon>Streptophyta</taxon>
        <taxon>Embryophyta</taxon>
        <taxon>Tracheophyta</taxon>
        <taxon>Spermatophyta</taxon>
        <taxon>Magnoliopsida</taxon>
        <taxon>eudicotyledons</taxon>
        <taxon>Gunneridae</taxon>
        <taxon>Pentapetalae</taxon>
        <taxon>rosids</taxon>
        <taxon>fabids</taxon>
        <taxon>Rosales</taxon>
        <taxon>Moraceae</taxon>
        <taxon>Ficeae</taxon>
        <taxon>Ficus</taxon>
    </lineage>
</organism>
<keyword evidence="3" id="KW-1185">Reference proteome</keyword>
<feature type="compositionally biased region" description="Acidic residues" evidence="1">
    <location>
        <begin position="1"/>
        <end position="23"/>
    </location>
</feature>
<name>A0AA87ZXY2_FICCA</name>
<feature type="region of interest" description="Disordered" evidence="1">
    <location>
        <begin position="1"/>
        <end position="30"/>
    </location>
</feature>